<evidence type="ECO:0000313" key="2">
    <source>
        <dbReference type="EnsemblPlants" id="Kaladp0057s0149.1.v1.1"/>
    </source>
</evidence>
<sequence>AHPEAEEEEDQVGQGELNVASYYQKLVDLWEELEAMEVLPCCTHGVGCVCYGYIVAKHHKRKIIQFLMGLNDSFLPLRTHILATTPMPSLNVIYAMVVQDEIQKNLSKLPYVETSAMYVQNQERDFNNCQGKNEQQYKPSTNSNAGKNKRNLVCTYCQMQGHLRESCFKLNGYPPWHRLYKGNTKQNQATKGSNNNSQRYLQKGIIQHHS</sequence>
<dbReference type="PANTHER" id="PTHR34222">
    <property type="entry name" value="GAG_PRE-INTEGRS DOMAIN-CONTAINING PROTEIN"/>
    <property type="match status" value="1"/>
</dbReference>
<protein>
    <submittedName>
        <fullName evidence="2">Uncharacterized protein</fullName>
    </submittedName>
</protein>
<dbReference type="Proteomes" id="UP000594263">
    <property type="component" value="Unplaced"/>
</dbReference>
<dbReference type="OMA" id="HEYPEGH"/>
<accession>A0A7N0U7E9</accession>
<dbReference type="AlphaFoldDB" id="A0A7N0U7E9"/>
<evidence type="ECO:0000313" key="3">
    <source>
        <dbReference type="Proteomes" id="UP000594263"/>
    </source>
</evidence>
<dbReference type="EnsemblPlants" id="Kaladp0057s0149.1.v1.1">
    <property type="protein sequence ID" value="Kaladp0057s0149.1.v1.1"/>
    <property type="gene ID" value="Kaladp0057s0149.v1.1"/>
</dbReference>
<evidence type="ECO:0000256" key="1">
    <source>
        <dbReference type="SAM" id="MobiDB-lite"/>
    </source>
</evidence>
<proteinExistence type="predicted"/>
<dbReference type="PANTHER" id="PTHR34222:SF99">
    <property type="entry name" value="PROTEIN, PUTATIVE-RELATED"/>
    <property type="match status" value="1"/>
</dbReference>
<name>A0A7N0U7E9_KALFE</name>
<feature type="compositionally biased region" description="Polar residues" evidence="1">
    <location>
        <begin position="185"/>
        <end position="200"/>
    </location>
</feature>
<feature type="region of interest" description="Disordered" evidence="1">
    <location>
        <begin position="185"/>
        <end position="210"/>
    </location>
</feature>
<reference evidence="2" key="1">
    <citation type="submission" date="2021-01" db="UniProtKB">
        <authorList>
            <consortium name="EnsemblPlants"/>
        </authorList>
    </citation>
    <scope>IDENTIFICATION</scope>
</reference>
<dbReference type="Gramene" id="Kaladp0057s0149.1.v1.1">
    <property type="protein sequence ID" value="Kaladp0057s0149.1.v1.1"/>
    <property type="gene ID" value="Kaladp0057s0149.v1.1"/>
</dbReference>
<keyword evidence="3" id="KW-1185">Reference proteome</keyword>
<organism evidence="2 3">
    <name type="scientific">Kalanchoe fedtschenkoi</name>
    <name type="common">Lavender scallops</name>
    <name type="synonym">South American air plant</name>
    <dbReference type="NCBI Taxonomy" id="63787"/>
    <lineage>
        <taxon>Eukaryota</taxon>
        <taxon>Viridiplantae</taxon>
        <taxon>Streptophyta</taxon>
        <taxon>Embryophyta</taxon>
        <taxon>Tracheophyta</taxon>
        <taxon>Spermatophyta</taxon>
        <taxon>Magnoliopsida</taxon>
        <taxon>eudicotyledons</taxon>
        <taxon>Gunneridae</taxon>
        <taxon>Pentapetalae</taxon>
        <taxon>Saxifragales</taxon>
        <taxon>Crassulaceae</taxon>
        <taxon>Kalanchoe</taxon>
    </lineage>
</organism>